<evidence type="ECO:0000256" key="3">
    <source>
        <dbReference type="ARBA" id="ARBA00011048"/>
    </source>
</evidence>
<dbReference type="PANTHER" id="PTHR42917">
    <property type="entry name" value="2,4-DIENOYL-COA REDUCTASE"/>
    <property type="match status" value="1"/>
</dbReference>
<dbReference type="InterPro" id="IPR023753">
    <property type="entry name" value="FAD/NAD-binding_dom"/>
</dbReference>
<evidence type="ECO:0000256" key="1">
    <source>
        <dbReference type="ARBA" id="ARBA00001917"/>
    </source>
</evidence>
<accession>A0A9D6Z3G8</accession>
<dbReference type="SUPFAM" id="SSF51905">
    <property type="entry name" value="FAD/NAD(P)-binding domain"/>
    <property type="match status" value="1"/>
</dbReference>
<dbReference type="SUPFAM" id="SSF51395">
    <property type="entry name" value="FMN-linked oxidoreductases"/>
    <property type="match status" value="1"/>
</dbReference>
<comment type="similarity">
    <text evidence="3">In the N-terminal section; belongs to the NADH:flavin oxidoreductase/NADH oxidase family.</text>
</comment>
<dbReference type="Gene3D" id="3.50.50.60">
    <property type="entry name" value="FAD/NAD(P)-binding domain"/>
    <property type="match status" value="1"/>
</dbReference>
<keyword evidence="8" id="KW-0408">Iron</keyword>
<dbReference type="InterPro" id="IPR001155">
    <property type="entry name" value="OxRdtase_FMN_N"/>
</dbReference>
<evidence type="ECO:0000313" key="12">
    <source>
        <dbReference type="EMBL" id="MBI5249840.1"/>
    </source>
</evidence>
<dbReference type="InterPro" id="IPR013785">
    <property type="entry name" value="Aldolase_TIM"/>
</dbReference>
<sequence length="640" mass="70217">MKILEPLRIRNMEVKNRFFSAPMVRNWASPDGFVTERQIAAYTELAAGGWGLVVVEATYMRPDGNNFRQMLGMWNDRQVTGHEELTHAIHLAGAKCVLQIMHGGRCSHVASTGMQPVSSSACFPWGDNTPRELSTEEVEKLIDDYALASLRTKEAGYDATYIHAAHGFIVSQFIDPMINNRRDKYGDLMRFPTDLVKAIRAAVGPDYPIMARINGDNFMGDQSTNAERAKEYGQALEAAGVDALDISSAQFENIWYQIQPPYWKRGYLVYLAEGMKQVVNIPLGVAGRINDPNLARGIVEDGSADWVDLGRGNLADPEFPKKFIEGRPEDIRKCIACGEGCLKRLFNQHTVTCAINPRLGRERMWVMKPIAAPSKLLVVGGGLAGMEAARVAAERGFSVTLYEKDKDLGGNMALYAGMPKLHLREFINPVDWLKTQLKKLGVEVKVGTEATEQNVTAANVDKVILATGGTPFKPAIPGIDKPFVFTEDDYLMGKAKLGRKVVVLGGYWGAETAVSLTREKGVEQVTVLEESGDVGDALDFCRKVNVQAYLAEAKAVMLTEHRAIAIIDDGIRAIANGQLKDIQADTVVVSMGRVANDGLAKTLEGKVPVADLKKVGDCNRPNEQPILTAFEEANYIALNL</sequence>
<dbReference type="Proteomes" id="UP000807825">
    <property type="component" value="Unassembled WGS sequence"/>
</dbReference>
<dbReference type="Gene3D" id="3.40.50.720">
    <property type="entry name" value="NAD(P)-binding Rossmann-like Domain"/>
    <property type="match status" value="1"/>
</dbReference>
<dbReference type="Pfam" id="PF07992">
    <property type="entry name" value="Pyr_redox_2"/>
    <property type="match status" value="1"/>
</dbReference>
<evidence type="ECO:0000259" key="10">
    <source>
        <dbReference type="Pfam" id="PF00724"/>
    </source>
</evidence>
<dbReference type="EMBL" id="JACRDE010000270">
    <property type="protein sequence ID" value="MBI5249840.1"/>
    <property type="molecule type" value="Genomic_DNA"/>
</dbReference>
<dbReference type="CDD" id="cd02803">
    <property type="entry name" value="OYE_like_FMN_family"/>
    <property type="match status" value="1"/>
</dbReference>
<keyword evidence="7" id="KW-0560">Oxidoreductase</keyword>
<organism evidence="12 13">
    <name type="scientific">Desulfomonile tiedjei</name>
    <dbReference type="NCBI Taxonomy" id="2358"/>
    <lineage>
        <taxon>Bacteria</taxon>
        <taxon>Pseudomonadati</taxon>
        <taxon>Thermodesulfobacteriota</taxon>
        <taxon>Desulfomonilia</taxon>
        <taxon>Desulfomonilales</taxon>
        <taxon>Desulfomonilaceae</taxon>
        <taxon>Desulfomonile</taxon>
    </lineage>
</organism>
<dbReference type="Pfam" id="PF00724">
    <property type="entry name" value="Oxidored_FMN"/>
    <property type="match status" value="1"/>
</dbReference>
<dbReference type="InterPro" id="IPR036188">
    <property type="entry name" value="FAD/NAD-bd_sf"/>
</dbReference>
<evidence type="ECO:0000256" key="7">
    <source>
        <dbReference type="ARBA" id="ARBA00023002"/>
    </source>
</evidence>
<comment type="caution">
    <text evidence="12">The sequence shown here is derived from an EMBL/GenBank/DDBJ whole genome shotgun (WGS) entry which is preliminary data.</text>
</comment>
<comment type="cofactor">
    <cofactor evidence="1">
        <name>FMN</name>
        <dbReference type="ChEBI" id="CHEBI:58210"/>
    </cofactor>
</comment>
<reference evidence="12" key="1">
    <citation type="submission" date="2020-07" db="EMBL/GenBank/DDBJ databases">
        <title>Huge and variable diversity of episymbiotic CPR bacteria and DPANN archaea in groundwater ecosystems.</title>
        <authorList>
            <person name="He C.Y."/>
            <person name="Keren R."/>
            <person name="Whittaker M."/>
            <person name="Farag I.F."/>
            <person name="Doudna J."/>
            <person name="Cate J.H.D."/>
            <person name="Banfield J.F."/>
        </authorList>
    </citation>
    <scope>NUCLEOTIDE SEQUENCE</scope>
    <source>
        <strain evidence="12">NC_groundwater_1664_Pr3_B-0.1um_52_9</strain>
    </source>
</reference>
<dbReference type="AlphaFoldDB" id="A0A9D6Z3G8"/>
<keyword evidence="5" id="KW-0288">FMN</keyword>
<dbReference type="Gene3D" id="3.20.20.70">
    <property type="entry name" value="Aldolase class I"/>
    <property type="match status" value="1"/>
</dbReference>
<evidence type="ECO:0000313" key="13">
    <source>
        <dbReference type="Proteomes" id="UP000807825"/>
    </source>
</evidence>
<dbReference type="GO" id="GO:0010181">
    <property type="term" value="F:FMN binding"/>
    <property type="evidence" value="ECO:0007669"/>
    <property type="project" value="InterPro"/>
</dbReference>
<comment type="cofactor">
    <cofactor evidence="2">
        <name>[4Fe-4S] cluster</name>
        <dbReference type="ChEBI" id="CHEBI:49883"/>
    </cofactor>
</comment>
<dbReference type="GO" id="GO:0051536">
    <property type="term" value="F:iron-sulfur cluster binding"/>
    <property type="evidence" value="ECO:0007669"/>
    <property type="project" value="UniProtKB-KW"/>
</dbReference>
<evidence type="ECO:0000256" key="9">
    <source>
        <dbReference type="ARBA" id="ARBA00023014"/>
    </source>
</evidence>
<gene>
    <name evidence="12" type="ORF">HY912_10120</name>
</gene>
<dbReference type="PRINTS" id="PR00368">
    <property type="entry name" value="FADPNR"/>
</dbReference>
<evidence type="ECO:0000256" key="6">
    <source>
        <dbReference type="ARBA" id="ARBA00022723"/>
    </source>
</evidence>
<evidence type="ECO:0000256" key="2">
    <source>
        <dbReference type="ARBA" id="ARBA00001966"/>
    </source>
</evidence>
<keyword evidence="4" id="KW-0285">Flavoprotein</keyword>
<evidence type="ECO:0000256" key="8">
    <source>
        <dbReference type="ARBA" id="ARBA00023004"/>
    </source>
</evidence>
<feature type="domain" description="NADH:flavin oxidoreductase/NADH oxidase N-terminal" evidence="10">
    <location>
        <begin position="3"/>
        <end position="329"/>
    </location>
</feature>
<evidence type="ECO:0000259" key="11">
    <source>
        <dbReference type="Pfam" id="PF07992"/>
    </source>
</evidence>
<dbReference type="PANTHER" id="PTHR42917:SF2">
    <property type="entry name" value="2,4-DIENOYL-COA REDUCTASE [(2E)-ENOYL-COA-PRODUCING]"/>
    <property type="match status" value="1"/>
</dbReference>
<feature type="domain" description="FAD/NAD(P)-binding" evidence="11">
    <location>
        <begin position="375"/>
        <end position="602"/>
    </location>
</feature>
<evidence type="ECO:0000256" key="4">
    <source>
        <dbReference type="ARBA" id="ARBA00022630"/>
    </source>
</evidence>
<dbReference type="InterPro" id="IPR051793">
    <property type="entry name" value="NADH:flavin_oxidoreductase"/>
</dbReference>
<protein>
    <submittedName>
        <fullName evidence="12">FAD-dependent oxidoreductase</fullName>
    </submittedName>
</protein>
<dbReference type="GO" id="GO:0016491">
    <property type="term" value="F:oxidoreductase activity"/>
    <property type="evidence" value="ECO:0007669"/>
    <property type="project" value="UniProtKB-KW"/>
</dbReference>
<proteinExistence type="inferred from homology"/>
<keyword evidence="6" id="KW-0479">Metal-binding</keyword>
<dbReference type="GO" id="GO:0046872">
    <property type="term" value="F:metal ion binding"/>
    <property type="evidence" value="ECO:0007669"/>
    <property type="project" value="UniProtKB-KW"/>
</dbReference>
<evidence type="ECO:0000256" key="5">
    <source>
        <dbReference type="ARBA" id="ARBA00022643"/>
    </source>
</evidence>
<name>A0A9D6Z3G8_9BACT</name>
<keyword evidence="9" id="KW-0411">Iron-sulfur</keyword>